<feature type="compositionally biased region" description="Low complexity" evidence="1">
    <location>
        <begin position="726"/>
        <end position="755"/>
    </location>
</feature>
<feature type="compositionally biased region" description="Polar residues" evidence="1">
    <location>
        <begin position="334"/>
        <end position="346"/>
    </location>
</feature>
<feature type="region of interest" description="Disordered" evidence="1">
    <location>
        <begin position="726"/>
        <end position="841"/>
    </location>
</feature>
<feature type="region of interest" description="Disordered" evidence="1">
    <location>
        <begin position="658"/>
        <end position="711"/>
    </location>
</feature>
<feature type="region of interest" description="Disordered" evidence="1">
    <location>
        <begin position="322"/>
        <end position="353"/>
    </location>
</feature>
<comment type="caution">
    <text evidence="2">The sequence shown here is derived from an EMBL/GenBank/DDBJ whole genome shotgun (WGS) entry which is preliminary data.</text>
</comment>
<feature type="region of interest" description="Disordered" evidence="1">
    <location>
        <begin position="1"/>
        <end position="263"/>
    </location>
</feature>
<feature type="compositionally biased region" description="Polar residues" evidence="1">
    <location>
        <begin position="886"/>
        <end position="898"/>
    </location>
</feature>
<gene>
    <name evidence="2" type="ORF">Rt10032_c18g5946</name>
</gene>
<feature type="compositionally biased region" description="Low complexity" evidence="1">
    <location>
        <begin position="27"/>
        <end position="53"/>
    </location>
</feature>
<evidence type="ECO:0000313" key="2">
    <source>
        <dbReference type="EMBL" id="GEM11929.1"/>
    </source>
</evidence>
<evidence type="ECO:0000256" key="1">
    <source>
        <dbReference type="SAM" id="MobiDB-lite"/>
    </source>
</evidence>
<feature type="compositionally biased region" description="Pro residues" evidence="1">
    <location>
        <begin position="667"/>
        <end position="679"/>
    </location>
</feature>
<feature type="compositionally biased region" description="Low complexity" evidence="1">
    <location>
        <begin position="585"/>
        <end position="607"/>
    </location>
</feature>
<feature type="region of interest" description="Disordered" evidence="1">
    <location>
        <begin position="584"/>
        <end position="617"/>
    </location>
</feature>
<protein>
    <submittedName>
        <fullName evidence="2">Plus agglutinin</fullName>
    </submittedName>
</protein>
<evidence type="ECO:0000313" key="3">
    <source>
        <dbReference type="Proteomes" id="UP000321518"/>
    </source>
</evidence>
<feature type="compositionally biased region" description="Low complexity" evidence="1">
    <location>
        <begin position="65"/>
        <end position="80"/>
    </location>
</feature>
<feature type="region of interest" description="Disordered" evidence="1">
    <location>
        <begin position="476"/>
        <end position="514"/>
    </location>
</feature>
<dbReference type="Proteomes" id="UP000321518">
    <property type="component" value="Unassembled WGS sequence"/>
</dbReference>
<name>A0A511KNI9_RHOTO</name>
<dbReference type="EMBL" id="BJWK01000018">
    <property type="protein sequence ID" value="GEM11929.1"/>
    <property type="molecule type" value="Genomic_DNA"/>
</dbReference>
<feature type="region of interest" description="Disordered" evidence="1">
    <location>
        <begin position="1294"/>
        <end position="1318"/>
    </location>
</feature>
<feature type="region of interest" description="Disordered" evidence="1">
    <location>
        <begin position="864"/>
        <end position="953"/>
    </location>
</feature>
<feature type="compositionally biased region" description="Low complexity" evidence="1">
    <location>
        <begin position="699"/>
        <end position="709"/>
    </location>
</feature>
<feature type="compositionally biased region" description="Low complexity" evidence="1">
    <location>
        <begin position="476"/>
        <end position="486"/>
    </location>
</feature>
<reference evidence="2 3" key="1">
    <citation type="submission" date="2019-07" db="EMBL/GenBank/DDBJ databases">
        <title>Rhodotorula toruloides NBRC10032 genome sequencing.</title>
        <authorList>
            <person name="Shida Y."/>
            <person name="Takaku H."/>
            <person name="Ogasawara W."/>
            <person name="Mori K."/>
        </authorList>
    </citation>
    <scope>NUCLEOTIDE SEQUENCE [LARGE SCALE GENOMIC DNA]</scope>
    <source>
        <strain evidence="2 3">NBRC10032</strain>
    </source>
</reference>
<sequence length="1340" mass="136049">MKAGAFGRAPERRQVQPGGRVLPGMFAPASTNSPPQSSSSAPASNKPAATPSAVLSRWGSGETSGSGRFSGSAGRNSSSRLAKAQDEGLSGRGSAREEKPQPKSLASSDSIARARQLGLNRRARTPSPEPEGSEDEYERSQSPPPARRQRAQSTSVSAFARTRPQSRAESVSPPRPQHRRRASSPPPVARTSRIPSPPPAREPISPAQATPEQPVQGFLGSLWGRASQLVSGATGATQENGVKELAPARKDSVTSDMPVPESHVTPFEAAARPAEEENRKPTRPLVVPPLVAAALAPHQAACAQPALLRSQSTPNPTVSPITYHRPTSLHAPDSQRSTNRFRSQPTPFDWLDPHGDLPLEPYMFLRTAAEKATRRGGAGRAARAPRPVSAMAADQAQPPNGYAAGAFAGGMAGAASAGSHTSSAGYGYRHLLLRLGLTLSCLSAAGLGAAPRSQSQPTFAPPPLVAPHFVSSPPPAFASTASTAPTVSPPAPAHLAPPPFGPSPAAPQSTSAPPAPQLYAPAIAAAMTAAPPAAMAAAPALAPPMPSPLVAPAWQPVSQFAQPALVEPRTPAKAAAESLPAYNTPAEAEGGLPGAAQASANAERAAASGTSVEDVEPIERVLPRSGAGPDTLPTFPASVSTTAPPFSYPVPPSTFAVPTSSPGYTPTTPPSSSPHPPQSVPQSTVAPSKLPPLVPPASLPGSAAPAAASMPPPATMPVVYAAPAPPAAAGAPPGAVPRGGPALPSLPSLSRLLPATVGPTQPTASSKFSTSKAAPDSSSAAASTIAAASTLSGDLPPMPEPRSIPQTSPPPVPPLVPSSSFARSVQQPTATSLGTPRPPTAMPFAVPLLDVQRGQPGLLPIVPPLLPPPVPPKPPGYAAREGATTPIPSSGATPSQASLPVGQGGPFEAVASTTSSGSGPAAEPLTAALLASDTPLPPSPAPPSCATLPAPSLPPVLADTKKLFTPGSTASRPGEVIDNAAFQSAHAQATLQAASIVVEPPTPVMPRNSLFTQEPEPAVEQASTKAEQGIEEDMGAAIEGLKPSPVLQPLDLGWSLPDLGSLALSPVTTTASWGVEADALAQGSTVSANEKNVEPLPLPQVVGLAEGDDAGDEPDPLDEAFDAVTAFASSFAQADLARAAQDPNHTERTERWLQRQGIEMRPLSVVQAAAPADEATSRSLAPGIYRPQTAPPATVPLGFSALTAGPLPSIPSTYSSWTAHARDVSLSTSLARLAVVSEGDSSSGLSVEPPSPLETSIGAVAVGQLDRPRAVNGGGTETGEGFWVQRKVERHVGKARSERVEAKTPPLGSVGDTEGANRTQTEVKSEAEELAGVAALFAGW</sequence>
<organism evidence="2 3">
    <name type="scientific">Rhodotorula toruloides</name>
    <name type="common">Yeast</name>
    <name type="synonym">Rhodosporidium toruloides</name>
    <dbReference type="NCBI Taxonomy" id="5286"/>
    <lineage>
        <taxon>Eukaryota</taxon>
        <taxon>Fungi</taxon>
        <taxon>Dikarya</taxon>
        <taxon>Basidiomycota</taxon>
        <taxon>Pucciniomycotina</taxon>
        <taxon>Microbotryomycetes</taxon>
        <taxon>Sporidiobolales</taxon>
        <taxon>Sporidiobolaceae</taxon>
        <taxon>Rhodotorula</taxon>
    </lineage>
</organism>
<feature type="compositionally biased region" description="Pro residues" evidence="1">
    <location>
        <begin position="796"/>
        <end position="816"/>
    </location>
</feature>
<feature type="compositionally biased region" description="Low complexity" evidence="1">
    <location>
        <begin position="912"/>
        <end position="934"/>
    </location>
</feature>
<dbReference type="OrthoDB" id="2529874at2759"/>
<feature type="compositionally biased region" description="Pro residues" evidence="1">
    <location>
        <begin position="689"/>
        <end position="698"/>
    </location>
</feature>
<accession>A0A511KNI9</accession>
<feature type="compositionally biased region" description="Polar residues" evidence="1">
    <location>
        <begin position="228"/>
        <end position="240"/>
    </location>
</feature>
<feature type="compositionally biased region" description="Low complexity" evidence="1">
    <location>
        <begin position="763"/>
        <end position="792"/>
    </location>
</feature>
<feature type="compositionally biased region" description="Pro residues" evidence="1">
    <location>
        <begin position="487"/>
        <end position="505"/>
    </location>
</feature>
<feature type="compositionally biased region" description="Polar residues" evidence="1">
    <location>
        <begin position="821"/>
        <end position="834"/>
    </location>
</feature>
<proteinExistence type="predicted"/>
<feature type="compositionally biased region" description="Pro residues" evidence="1">
    <location>
        <begin position="864"/>
        <end position="875"/>
    </location>
</feature>